<dbReference type="PANTHER" id="PTHR21600:SF87">
    <property type="entry name" value="RNA PSEUDOURIDYLATE SYNTHASE DOMAIN-CONTAINING PROTEIN 1"/>
    <property type="match status" value="1"/>
</dbReference>
<dbReference type="Pfam" id="PF00849">
    <property type="entry name" value="PseudoU_synth_2"/>
    <property type="match status" value="1"/>
</dbReference>
<comment type="similarity">
    <text evidence="1">Belongs to the pseudouridine synthase RluA family.</text>
</comment>
<dbReference type="Proteomes" id="UP000184517">
    <property type="component" value="Unassembled WGS sequence"/>
</dbReference>
<proteinExistence type="inferred from homology"/>
<dbReference type="AlphaFoldDB" id="A0A1M5HV74"/>
<dbReference type="GO" id="GO:0140098">
    <property type="term" value="F:catalytic activity, acting on RNA"/>
    <property type="evidence" value="ECO:0007669"/>
    <property type="project" value="UniProtKB-ARBA"/>
</dbReference>
<protein>
    <submittedName>
        <fullName evidence="3">tRNA pseudouridine32 synthase / 23S rRNA pseudouridine746 synthase</fullName>
    </submittedName>
</protein>
<dbReference type="InterPro" id="IPR050188">
    <property type="entry name" value="RluA_PseudoU_synthase"/>
</dbReference>
<organism evidence="3 4">
    <name type="scientific">Marinomonas polaris DSM 16579</name>
    <dbReference type="NCBI Taxonomy" id="1122206"/>
    <lineage>
        <taxon>Bacteria</taxon>
        <taxon>Pseudomonadati</taxon>
        <taxon>Pseudomonadota</taxon>
        <taxon>Gammaproteobacteria</taxon>
        <taxon>Oceanospirillales</taxon>
        <taxon>Oceanospirillaceae</taxon>
        <taxon>Marinomonas</taxon>
    </lineage>
</organism>
<evidence type="ECO:0000259" key="2">
    <source>
        <dbReference type="Pfam" id="PF00849"/>
    </source>
</evidence>
<dbReference type="NCBIfam" id="TIGR01621">
    <property type="entry name" value="RluA-like"/>
    <property type="match status" value="1"/>
</dbReference>
<dbReference type="CDD" id="cd02869">
    <property type="entry name" value="PseudoU_synth_RluA_like"/>
    <property type="match status" value="1"/>
</dbReference>
<dbReference type="InterPro" id="IPR006224">
    <property type="entry name" value="PsdUridine_synth_RluA-like_CS"/>
</dbReference>
<dbReference type="EMBL" id="FQVF01000017">
    <property type="protein sequence ID" value="SHG19825.1"/>
    <property type="molecule type" value="Genomic_DNA"/>
</dbReference>
<evidence type="ECO:0000313" key="4">
    <source>
        <dbReference type="Proteomes" id="UP000184517"/>
    </source>
</evidence>
<dbReference type="PROSITE" id="PS01129">
    <property type="entry name" value="PSI_RLU"/>
    <property type="match status" value="1"/>
</dbReference>
<dbReference type="PANTHER" id="PTHR21600">
    <property type="entry name" value="MITOCHONDRIAL RNA PSEUDOURIDINE SYNTHASE"/>
    <property type="match status" value="1"/>
</dbReference>
<feature type="domain" description="Pseudouridine synthase RsuA/RluA-like" evidence="2">
    <location>
        <begin position="10"/>
        <end position="152"/>
    </location>
</feature>
<gene>
    <name evidence="3" type="ORF">SAMN02745753_03456</name>
</gene>
<dbReference type="InterPro" id="IPR006145">
    <property type="entry name" value="PsdUridine_synth_RsuA/RluA"/>
</dbReference>
<dbReference type="GO" id="GO:0000455">
    <property type="term" value="P:enzyme-directed rRNA pseudouridine synthesis"/>
    <property type="evidence" value="ECO:0007669"/>
    <property type="project" value="TreeGrafter"/>
</dbReference>
<dbReference type="GO" id="GO:0009982">
    <property type="term" value="F:pseudouridine synthase activity"/>
    <property type="evidence" value="ECO:0007669"/>
    <property type="project" value="InterPro"/>
</dbReference>
<reference evidence="4" key="1">
    <citation type="submission" date="2016-11" db="EMBL/GenBank/DDBJ databases">
        <authorList>
            <person name="Varghese N."/>
            <person name="Submissions S."/>
        </authorList>
    </citation>
    <scope>NUCLEOTIDE SEQUENCE [LARGE SCALE GENOMIC DNA]</scope>
    <source>
        <strain evidence="4">DSM 16579</strain>
    </source>
</reference>
<dbReference type="STRING" id="1122206.SAMN02745753_03456"/>
<dbReference type="Gene3D" id="3.30.2350.10">
    <property type="entry name" value="Pseudouridine synthase"/>
    <property type="match status" value="1"/>
</dbReference>
<dbReference type="InterPro" id="IPR020103">
    <property type="entry name" value="PsdUridine_synth_cat_dom_sf"/>
</dbReference>
<evidence type="ECO:0000256" key="1">
    <source>
        <dbReference type="ARBA" id="ARBA00010876"/>
    </source>
</evidence>
<evidence type="ECO:0000313" key="3">
    <source>
        <dbReference type="EMBL" id="SHG19825.1"/>
    </source>
</evidence>
<dbReference type="InterPro" id="IPR006508">
    <property type="entry name" value="PsdUridine_synth_RluA-like"/>
</dbReference>
<keyword evidence="4" id="KW-1185">Reference proteome</keyword>
<sequence>MLQILFRSVDYWIVEKPAGMSFHAESEELGVMQTLAISYPDQSFYPVHRLDKMTSGLLIVACHAAAAAEFGKMFENHEMEKRYLALSAKKPKKKQGTISGGMAPSRRGQWKLTQDNENLAVTQFFSSAFQGLRVFIVRPLTGKTHQIRVALKSLGSPILGDLRYSGEGADRGYLHAYSLQFHWRGEMKSYLSLPISGEHFSSELSDFIATQFDESLLKWPGKK</sequence>
<name>A0A1M5HV74_9GAMM</name>
<dbReference type="GO" id="GO:0003723">
    <property type="term" value="F:RNA binding"/>
    <property type="evidence" value="ECO:0007669"/>
    <property type="project" value="InterPro"/>
</dbReference>
<dbReference type="OrthoDB" id="9807829at2"/>
<dbReference type="SUPFAM" id="SSF55120">
    <property type="entry name" value="Pseudouridine synthase"/>
    <property type="match status" value="1"/>
</dbReference>
<dbReference type="RefSeq" id="WP_072840914.1">
    <property type="nucleotide sequence ID" value="NZ_FQVF01000017.1"/>
</dbReference>
<accession>A0A1M5HV74</accession>